<accession>A0A6C0JID3</accession>
<proteinExistence type="predicted"/>
<name>A0A6C0JID3_9ZZZZ</name>
<evidence type="ECO:0000256" key="1">
    <source>
        <dbReference type="SAM" id="MobiDB-lite"/>
    </source>
</evidence>
<protein>
    <submittedName>
        <fullName evidence="2">Uncharacterized protein</fullName>
    </submittedName>
</protein>
<sequence>MNPLLNENYNENEDNSDTESTVSENTDLSDDDDDDYSYDYNSNFQINLSNNFINKNVLLIPEIYNKYVHGRTFDSDPNIDGQFLVLQTFYINSDSNMFDFFKYVNNLSNFYKNYYKKNFCNLALPHTLLRNYNNIIKDSSYLNIQIGQINYLKGSECVCVIKTFWLKIVQRAWKKIYKKRQLIINRRCRPDSIIYRQFSGKWPANCDYMPSIRGMMSA</sequence>
<organism evidence="2">
    <name type="scientific">viral metagenome</name>
    <dbReference type="NCBI Taxonomy" id="1070528"/>
    <lineage>
        <taxon>unclassified sequences</taxon>
        <taxon>metagenomes</taxon>
        <taxon>organismal metagenomes</taxon>
    </lineage>
</organism>
<reference evidence="2" key="1">
    <citation type="journal article" date="2020" name="Nature">
        <title>Giant virus diversity and host interactions through global metagenomics.</title>
        <authorList>
            <person name="Schulz F."/>
            <person name="Roux S."/>
            <person name="Paez-Espino D."/>
            <person name="Jungbluth S."/>
            <person name="Walsh D.A."/>
            <person name="Denef V.J."/>
            <person name="McMahon K.D."/>
            <person name="Konstantinidis K.T."/>
            <person name="Eloe-Fadrosh E.A."/>
            <person name="Kyrpides N.C."/>
            <person name="Woyke T."/>
        </authorList>
    </citation>
    <scope>NUCLEOTIDE SEQUENCE</scope>
    <source>
        <strain evidence="2">GVMAG-M-3300027708-39</strain>
    </source>
</reference>
<evidence type="ECO:0000313" key="2">
    <source>
        <dbReference type="EMBL" id="QHU04187.1"/>
    </source>
</evidence>
<dbReference type="EMBL" id="MN740394">
    <property type="protein sequence ID" value="QHU04187.1"/>
    <property type="molecule type" value="Genomic_DNA"/>
</dbReference>
<feature type="region of interest" description="Disordered" evidence="1">
    <location>
        <begin position="1"/>
        <end position="34"/>
    </location>
</feature>
<dbReference type="AlphaFoldDB" id="A0A6C0JID3"/>